<evidence type="ECO:0000256" key="1">
    <source>
        <dbReference type="SAM" id="Phobius"/>
    </source>
</evidence>
<protein>
    <submittedName>
        <fullName evidence="2">Uncharacterized protein</fullName>
    </submittedName>
</protein>
<evidence type="ECO:0000313" key="3">
    <source>
        <dbReference type="Proteomes" id="UP000593966"/>
    </source>
</evidence>
<dbReference type="AlphaFoldDB" id="A0A7S7AIR7"/>
<reference evidence="2 3" key="1">
    <citation type="submission" date="2020-02" db="EMBL/GenBank/DDBJ databases">
        <title>Tigecycline-resistant Acinetobacter species from pigs and migratory birds.</title>
        <authorList>
            <person name="Chen C."/>
            <person name="Sun J."/>
            <person name="Liao X.-P."/>
            <person name="Liu Y.-H."/>
        </authorList>
    </citation>
    <scope>NUCLEOTIDE SEQUENCE [LARGE SCALE GENOMIC DNA]</scope>
    <source>
        <strain evidence="2 3">YH12207_T</strain>
    </source>
</reference>
<organism evidence="2 3">
    <name type="scientific">Acinetobacter piscicola</name>
    <dbReference type="NCBI Taxonomy" id="2006115"/>
    <lineage>
        <taxon>Bacteria</taxon>
        <taxon>Pseudomonadati</taxon>
        <taxon>Pseudomonadota</taxon>
        <taxon>Gammaproteobacteria</taxon>
        <taxon>Moraxellales</taxon>
        <taxon>Moraxellaceae</taxon>
        <taxon>Acinetobacter</taxon>
    </lineage>
</organism>
<dbReference type="Proteomes" id="UP000593966">
    <property type="component" value="Chromosome"/>
</dbReference>
<feature type="transmembrane region" description="Helical" evidence="1">
    <location>
        <begin position="114"/>
        <end position="135"/>
    </location>
</feature>
<dbReference type="RefSeq" id="WP_180045463.1">
    <property type="nucleotide sequence ID" value="NZ_CP048659.1"/>
</dbReference>
<proteinExistence type="predicted"/>
<feature type="transmembrane region" description="Helical" evidence="1">
    <location>
        <begin position="59"/>
        <end position="77"/>
    </location>
</feature>
<keyword evidence="1" id="KW-0472">Membrane</keyword>
<evidence type="ECO:0000313" key="2">
    <source>
        <dbReference type="EMBL" id="QOW47316.1"/>
    </source>
</evidence>
<gene>
    <name evidence="2" type="ORF">G0028_16285</name>
</gene>
<dbReference type="EMBL" id="CP048659">
    <property type="protein sequence ID" value="QOW47316.1"/>
    <property type="molecule type" value="Genomic_DNA"/>
</dbReference>
<accession>A0A7S7AIR7</accession>
<keyword evidence="3" id="KW-1185">Reference proteome</keyword>
<sequence length="143" mass="16473">MSIFTLVITPSKQTHTSLLNMLDFWYSQRCTRQIKLMVSIGLCIGIYYCSSIVKLSPFFVGISLAIGIILHLLKQLSLKRLQHSSQVKFLKILIMFLPILTLTIMAWYLPQQDLIYLILQCLGFMALGFILIANYENRAKRIN</sequence>
<feature type="transmembrane region" description="Helical" evidence="1">
    <location>
        <begin position="89"/>
        <end position="108"/>
    </location>
</feature>
<feature type="transmembrane region" description="Helical" evidence="1">
    <location>
        <begin position="34"/>
        <end position="53"/>
    </location>
</feature>
<keyword evidence="1" id="KW-0812">Transmembrane</keyword>
<name>A0A7S7AIR7_9GAMM</name>
<keyword evidence="1" id="KW-1133">Transmembrane helix</keyword>